<dbReference type="PANTHER" id="PTHR24330:SF19">
    <property type="entry name" value="MEDIATOR OF RNA POLYMERASE II TRANSCRIPTION SUBUNIT 29"/>
    <property type="match status" value="1"/>
</dbReference>
<sequence length="396" mass="46093">MHDHDPRGTNFSVRTSPPQVCDFLTNTQCFSKQQQPQQQQQCQQQQQPQQQQQCQQQSHNQMQQQQYLQNYHHPQQQQHHHLQQHQLQQHPLSQYPQQHLNVGYDSQSTFSCSTFTTASPNIAKEVCHVDDFEDVDEDQISDLDEEEELRLSYEHYRQNFHRQPDVTSQLLQFADMVSADIKKFFGRTKDQDDSCDVYADKWATVKSGRELYYADLLRIAQGESETTTKSTRKSLSSLSSTSSSSLSPHQDLDTRSQFSGRRDDSIGVGPLSELFEYKFPSLMYSNREHQATPSSSISKRNPQSFHRSHKSTVRVVPMHERKLPESFWREPCARRNQLTCSYSNRLDASQNNLLSSSKLPDFSDLVESWQGGNYNMTSRDINKTDSRHRPVEQQRL</sequence>
<feature type="compositionally biased region" description="Low complexity" evidence="1">
    <location>
        <begin position="224"/>
        <end position="247"/>
    </location>
</feature>
<dbReference type="OrthoDB" id="10065076at2759"/>
<feature type="region of interest" description="Disordered" evidence="1">
    <location>
        <begin position="373"/>
        <end position="396"/>
    </location>
</feature>
<feature type="compositionally biased region" description="Polar residues" evidence="1">
    <location>
        <begin position="291"/>
        <end position="305"/>
    </location>
</feature>
<name>A0A8S3YK63_9EUPU</name>
<dbReference type="InterPro" id="IPR052145">
    <property type="entry name" value="Mediator/Homeobox_domain"/>
</dbReference>
<evidence type="ECO:0000313" key="3">
    <source>
        <dbReference type="Proteomes" id="UP000678393"/>
    </source>
</evidence>
<dbReference type="PANTHER" id="PTHR24330">
    <property type="entry name" value="HOMEOBOX PROTEIN BARH-LIKE"/>
    <property type="match status" value="1"/>
</dbReference>
<dbReference type="AlphaFoldDB" id="A0A8S3YK63"/>
<proteinExistence type="predicted"/>
<comment type="caution">
    <text evidence="2">The sequence shown here is derived from an EMBL/GenBank/DDBJ whole genome shotgun (WGS) entry which is preliminary data.</text>
</comment>
<dbReference type="Proteomes" id="UP000678393">
    <property type="component" value="Unassembled WGS sequence"/>
</dbReference>
<dbReference type="Pfam" id="PF15238">
    <property type="entry name" value="TEADIR3"/>
    <property type="match status" value="1"/>
</dbReference>
<evidence type="ECO:0000256" key="1">
    <source>
        <dbReference type="SAM" id="MobiDB-lite"/>
    </source>
</evidence>
<organism evidence="2 3">
    <name type="scientific">Candidula unifasciata</name>
    <dbReference type="NCBI Taxonomy" id="100452"/>
    <lineage>
        <taxon>Eukaryota</taxon>
        <taxon>Metazoa</taxon>
        <taxon>Spiralia</taxon>
        <taxon>Lophotrochozoa</taxon>
        <taxon>Mollusca</taxon>
        <taxon>Gastropoda</taxon>
        <taxon>Heterobranchia</taxon>
        <taxon>Euthyneura</taxon>
        <taxon>Panpulmonata</taxon>
        <taxon>Eupulmonata</taxon>
        <taxon>Stylommatophora</taxon>
        <taxon>Helicina</taxon>
        <taxon>Helicoidea</taxon>
        <taxon>Geomitridae</taxon>
        <taxon>Candidula</taxon>
    </lineage>
</organism>
<feature type="region of interest" description="Disordered" evidence="1">
    <location>
        <begin position="71"/>
        <end position="90"/>
    </location>
</feature>
<protein>
    <submittedName>
        <fullName evidence="2">Uncharacterized protein</fullName>
    </submittedName>
</protein>
<reference evidence="2" key="1">
    <citation type="submission" date="2021-04" db="EMBL/GenBank/DDBJ databases">
        <authorList>
            <consortium name="Molecular Ecology Group"/>
        </authorList>
    </citation>
    <scope>NUCLEOTIDE SEQUENCE</scope>
</reference>
<dbReference type="EMBL" id="CAJHNH020000191">
    <property type="protein sequence ID" value="CAG5115965.1"/>
    <property type="molecule type" value="Genomic_DNA"/>
</dbReference>
<feature type="region of interest" description="Disordered" evidence="1">
    <location>
        <begin position="288"/>
        <end position="313"/>
    </location>
</feature>
<feature type="compositionally biased region" description="Basic and acidic residues" evidence="1">
    <location>
        <begin position="250"/>
        <end position="265"/>
    </location>
</feature>
<dbReference type="InterPro" id="IPR053819">
    <property type="entry name" value="TEADIR3_omega_loop"/>
</dbReference>
<accession>A0A8S3YK63</accession>
<keyword evidence="3" id="KW-1185">Reference proteome</keyword>
<gene>
    <name evidence="2" type="ORF">CUNI_LOCUS1523</name>
</gene>
<feature type="region of interest" description="Disordered" evidence="1">
    <location>
        <begin position="224"/>
        <end position="265"/>
    </location>
</feature>
<evidence type="ECO:0000313" key="2">
    <source>
        <dbReference type="EMBL" id="CAG5115965.1"/>
    </source>
</evidence>
<feature type="compositionally biased region" description="Basic and acidic residues" evidence="1">
    <location>
        <begin position="380"/>
        <end position="396"/>
    </location>
</feature>